<name>A0ABV8AHR9_9FLAO</name>
<evidence type="ECO:0000259" key="1">
    <source>
        <dbReference type="Pfam" id="PF00535"/>
    </source>
</evidence>
<gene>
    <name evidence="2" type="ORF">ACFOSX_08630</name>
</gene>
<sequence>MVSIIIPTFNRAKLIGDTLDSILAQSYENWECLIIDDGSEDDTEKIIRNYINKDSRFKFYKRPSNLPKGANACRNFGFENSRGDYINWFDSDDQMEPDKLRKQLDLLKKYPKSPYCICQTQWTDKKSGSFIGLRSNSISSEKRFEDYLLFNIFWSILAPLWRRNFLLNNNIKFDEKLHQSQEYDFHLKALKIDSNYIFTNESLCTMYKHDDNLSNHIYTDDKKVISNLNVKSKIVEDYFTDLTPSGKLKYLEILIIMFKNLLVQKRNSIVLRLKKIIIKALKKTPVSTSQKLQFILRLNLMIYSYFLIGKGYNLLKPIKYAE</sequence>
<dbReference type="InterPro" id="IPR050834">
    <property type="entry name" value="Glycosyltransf_2"/>
</dbReference>
<dbReference type="Proteomes" id="UP001595812">
    <property type="component" value="Unassembled WGS sequence"/>
</dbReference>
<dbReference type="SUPFAM" id="SSF53448">
    <property type="entry name" value="Nucleotide-diphospho-sugar transferases"/>
    <property type="match status" value="1"/>
</dbReference>
<dbReference type="PANTHER" id="PTHR43685:SF2">
    <property type="entry name" value="GLYCOSYLTRANSFERASE 2-LIKE DOMAIN-CONTAINING PROTEIN"/>
    <property type="match status" value="1"/>
</dbReference>
<protein>
    <submittedName>
        <fullName evidence="2">Glycosyltransferase family 2 protein</fullName>
    </submittedName>
</protein>
<reference evidence="3" key="1">
    <citation type="journal article" date="2019" name="Int. J. Syst. Evol. Microbiol.">
        <title>The Global Catalogue of Microorganisms (GCM) 10K type strain sequencing project: providing services to taxonomists for standard genome sequencing and annotation.</title>
        <authorList>
            <consortium name="The Broad Institute Genomics Platform"/>
            <consortium name="The Broad Institute Genome Sequencing Center for Infectious Disease"/>
            <person name="Wu L."/>
            <person name="Ma J."/>
        </authorList>
    </citation>
    <scope>NUCLEOTIDE SEQUENCE [LARGE SCALE GENOMIC DNA]</scope>
    <source>
        <strain evidence="3">CECT 8979</strain>
    </source>
</reference>
<feature type="domain" description="Glycosyltransferase 2-like" evidence="1">
    <location>
        <begin position="3"/>
        <end position="122"/>
    </location>
</feature>
<dbReference type="InterPro" id="IPR029044">
    <property type="entry name" value="Nucleotide-diphossugar_trans"/>
</dbReference>
<evidence type="ECO:0000313" key="3">
    <source>
        <dbReference type="Proteomes" id="UP001595812"/>
    </source>
</evidence>
<dbReference type="PANTHER" id="PTHR43685">
    <property type="entry name" value="GLYCOSYLTRANSFERASE"/>
    <property type="match status" value="1"/>
</dbReference>
<dbReference type="CDD" id="cd00761">
    <property type="entry name" value="Glyco_tranf_GTA_type"/>
    <property type="match status" value="1"/>
</dbReference>
<dbReference type="EMBL" id="JBHSAT010000004">
    <property type="protein sequence ID" value="MFC3877294.1"/>
    <property type="molecule type" value="Genomic_DNA"/>
</dbReference>
<dbReference type="Gene3D" id="3.90.550.10">
    <property type="entry name" value="Spore Coat Polysaccharide Biosynthesis Protein SpsA, Chain A"/>
    <property type="match status" value="1"/>
</dbReference>
<organism evidence="2 3">
    <name type="scientific">Winogradskyella maritima</name>
    <dbReference type="NCBI Taxonomy" id="1517766"/>
    <lineage>
        <taxon>Bacteria</taxon>
        <taxon>Pseudomonadati</taxon>
        <taxon>Bacteroidota</taxon>
        <taxon>Flavobacteriia</taxon>
        <taxon>Flavobacteriales</taxon>
        <taxon>Flavobacteriaceae</taxon>
        <taxon>Winogradskyella</taxon>
    </lineage>
</organism>
<dbReference type="RefSeq" id="WP_386099303.1">
    <property type="nucleotide sequence ID" value="NZ_JBHSAT010000004.1"/>
</dbReference>
<dbReference type="InterPro" id="IPR001173">
    <property type="entry name" value="Glyco_trans_2-like"/>
</dbReference>
<evidence type="ECO:0000313" key="2">
    <source>
        <dbReference type="EMBL" id="MFC3877294.1"/>
    </source>
</evidence>
<accession>A0ABV8AHR9</accession>
<proteinExistence type="predicted"/>
<dbReference type="Pfam" id="PF00535">
    <property type="entry name" value="Glycos_transf_2"/>
    <property type="match status" value="1"/>
</dbReference>
<comment type="caution">
    <text evidence="2">The sequence shown here is derived from an EMBL/GenBank/DDBJ whole genome shotgun (WGS) entry which is preliminary data.</text>
</comment>
<keyword evidence="3" id="KW-1185">Reference proteome</keyword>